<keyword evidence="8" id="KW-0328">Glycosyltransferase</keyword>
<dbReference type="InterPro" id="IPR012338">
    <property type="entry name" value="Beta-lactam/transpept-like"/>
</dbReference>
<dbReference type="Proteomes" id="UP001595907">
    <property type="component" value="Unassembled WGS sequence"/>
</dbReference>
<evidence type="ECO:0000256" key="11">
    <source>
        <dbReference type="ARBA" id="ARBA00022960"/>
    </source>
</evidence>
<evidence type="ECO:0000259" key="20">
    <source>
        <dbReference type="Pfam" id="PF00905"/>
    </source>
</evidence>
<evidence type="ECO:0000256" key="18">
    <source>
        <dbReference type="SAM" id="MobiDB-lite"/>
    </source>
</evidence>
<evidence type="ECO:0000256" key="8">
    <source>
        <dbReference type="ARBA" id="ARBA00022676"/>
    </source>
</evidence>
<evidence type="ECO:0000256" key="1">
    <source>
        <dbReference type="ARBA" id="ARBA00004236"/>
    </source>
</evidence>
<evidence type="ECO:0000256" key="4">
    <source>
        <dbReference type="ARBA" id="ARBA00007739"/>
    </source>
</evidence>
<evidence type="ECO:0000256" key="6">
    <source>
        <dbReference type="ARBA" id="ARBA00022645"/>
    </source>
</evidence>
<evidence type="ECO:0000256" key="15">
    <source>
        <dbReference type="ARBA" id="ARBA00023316"/>
    </source>
</evidence>
<accession>A0ABV8QUG1</accession>
<dbReference type="Gene3D" id="1.10.3810.10">
    <property type="entry name" value="Biosynthetic peptidoglycan transglycosylase-like"/>
    <property type="match status" value="1"/>
</dbReference>
<dbReference type="PANTHER" id="PTHR32282:SF11">
    <property type="entry name" value="PENICILLIN-BINDING PROTEIN 1B"/>
    <property type="match status" value="1"/>
</dbReference>
<reference evidence="23" key="1">
    <citation type="journal article" date="2019" name="Int. J. Syst. Evol. Microbiol.">
        <title>The Global Catalogue of Microorganisms (GCM) 10K type strain sequencing project: providing services to taxonomists for standard genome sequencing and annotation.</title>
        <authorList>
            <consortium name="The Broad Institute Genomics Platform"/>
            <consortium name="The Broad Institute Genome Sequencing Center for Infectious Disease"/>
            <person name="Wu L."/>
            <person name="Ma J."/>
        </authorList>
    </citation>
    <scope>NUCLEOTIDE SEQUENCE [LARGE SCALE GENOMIC DNA]</scope>
    <source>
        <strain evidence="23">CECT 8289</strain>
    </source>
</reference>
<dbReference type="SUPFAM" id="SSF53955">
    <property type="entry name" value="Lysozyme-like"/>
    <property type="match status" value="1"/>
</dbReference>
<name>A0ABV8QUG1_9BACT</name>
<evidence type="ECO:0000256" key="13">
    <source>
        <dbReference type="ARBA" id="ARBA00023136"/>
    </source>
</evidence>
<dbReference type="Gene3D" id="3.40.710.10">
    <property type="entry name" value="DD-peptidase/beta-lactamase superfamily"/>
    <property type="match status" value="2"/>
</dbReference>
<proteinExistence type="inferred from homology"/>
<dbReference type="SUPFAM" id="SSF56601">
    <property type="entry name" value="beta-lactamase/transpeptidase-like"/>
    <property type="match status" value="1"/>
</dbReference>
<evidence type="ECO:0000256" key="17">
    <source>
        <dbReference type="ARBA" id="ARBA00049902"/>
    </source>
</evidence>
<evidence type="ECO:0000256" key="3">
    <source>
        <dbReference type="ARBA" id="ARBA00007090"/>
    </source>
</evidence>
<comment type="subcellular location">
    <subcellularLocation>
        <location evidence="1">Cell membrane</location>
    </subcellularLocation>
</comment>
<evidence type="ECO:0000256" key="2">
    <source>
        <dbReference type="ARBA" id="ARBA00004752"/>
    </source>
</evidence>
<sequence length="781" mass="87433">MKRSVKIVWQIFLFGFGALILMLLLANFGVFGKMPSLQELENPEADLASEVISADGQLMGKYYSENRSEVKFNEISPNVINALVATEDERFYDHSGIDAQALARVVFTLGTQGGGSTITQQLAKMILKQGRGNILVRGTQKLKEWIIAVKLERNFTKEEIITLYLNRAPWGNVYGIRNASRTYFQKEPKDLKIEEAAVLVGMLKGFIYEPIRHPKAAIDRRNTVIGQMVVAKGHYLTEAEAAKLKAKPIITNYKQIDENIGIAPYYRRALIEVLKDWCKNNINPKTGEPYDLNTDGLKIYTTIDSRMQKYAEEAMQTHVPTQQRKLDWTLKQRGSKLWKGHENIIENAIKYTERWKNMKEDDIDPETIRKSFDIPVRMKIFSWTGNDKHEKDTVMTPIDSIKYHKQLIQNSFVAMDPRSGEVKAWVGGIDFKWFKFDHVTAKRQVGSTFKPLLYTLAITEAGYTPETQIPGGSLTLGGKTITGGGGTCAYCLAQSKNACAWRLISVIGVKKLIEFAQLCGIKATIPPYYSIALGSAEIPMLQMLQSYTMFPNRGFNTEPVFVSRIEDKNGNLLHEFPIAQSKQVIGEADNYTMVKMMEGVIKAGTARRLNSYNIPTQKAGKTGTTNDNTDGWFIGYTPTLIAGTWVGCDDPFIPIYSSAGGGEVAAPEWGIFMQKVYGDRKFENYTAQKEFNAPAELKNDPIFADANFENILNSGDSLTEEIGNGDASDFLDMDAPPEPTKPVDTNKNKVPKKDDKAPAAIIDDKSKIKKPVPKTPSNTDY</sequence>
<keyword evidence="14" id="KW-0511">Multifunctional enzyme</keyword>
<protein>
    <submittedName>
        <fullName evidence="22">Transglycosylase domain-containing protein</fullName>
    </submittedName>
</protein>
<feature type="domain" description="Penicillin-binding protein transpeptidase" evidence="20">
    <location>
        <begin position="411"/>
        <end position="639"/>
    </location>
</feature>
<evidence type="ECO:0000313" key="22">
    <source>
        <dbReference type="EMBL" id="MFC4263880.1"/>
    </source>
</evidence>
<keyword evidence="13 19" id="KW-0472">Membrane</keyword>
<dbReference type="PANTHER" id="PTHR32282">
    <property type="entry name" value="BINDING PROTEIN TRANSPEPTIDASE, PUTATIVE-RELATED"/>
    <property type="match status" value="1"/>
</dbReference>
<feature type="transmembrane region" description="Helical" evidence="19">
    <location>
        <begin position="7"/>
        <end position="31"/>
    </location>
</feature>
<evidence type="ECO:0000256" key="10">
    <source>
        <dbReference type="ARBA" id="ARBA00022801"/>
    </source>
</evidence>
<gene>
    <name evidence="22" type="ORF">ACFOWM_13380</name>
</gene>
<evidence type="ECO:0000259" key="21">
    <source>
        <dbReference type="Pfam" id="PF00912"/>
    </source>
</evidence>
<dbReference type="Pfam" id="PF00905">
    <property type="entry name" value="Transpeptidase"/>
    <property type="match status" value="1"/>
</dbReference>
<feature type="compositionally biased region" description="Basic and acidic residues" evidence="18">
    <location>
        <begin position="744"/>
        <end position="766"/>
    </location>
</feature>
<evidence type="ECO:0000256" key="9">
    <source>
        <dbReference type="ARBA" id="ARBA00022679"/>
    </source>
</evidence>
<dbReference type="InterPro" id="IPR023346">
    <property type="entry name" value="Lysozyme-like_dom_sf"/>
</dbReference>
<dbReference type="InterPro" id="IPR036950">
    <property type="entry name" value="PBP_transglycosylase"/>
</dbReference>
<keyword evidence="19" id="KW-1133">Transmembrane helix</keyword>
<comment type="pathway">
    <text evidence="2">Cell wall biogenesis; peptidoglycan biosynthesis.</text>
</comment>
<keyword evidence="7" id="KW-0645">Protease</keyword>
<evidence type="ECO:0000256" key="16">
    <source>
        <dbReference type="ARBA" id="ARBA00034000"/>
    </source>
</evidence>
<comment type="caution">
    <text evidence="22">The sequence shown here is derived from an EMBL/GenBank/DDBJ whole genome shotgun (WGS) entry which is preliminary data.</text>
</comment>
<evidence type="ECO:0000256" key="5">
    <source>
        <dbReference type="ARBA" id="ARBA00022475"/>
    </source>
</evidence>
<organism evidence="22 23">
    <name type="scientific">Ferruginibacter yonginensis</name>
    <dbReference type="NCBI Taxonomy" id="1310416"/>
    <lineage>
        <taxon>Bacteria</taxon>
        <taxon>Pseudomonadati</taxon>
        <taxon>Bacteroidota</taxon>
        <taxon>Chitinophagia</taxon>
        <taxon>Chitinophagales</taxon>
        <taxon>Chitinophagaceae</taxon>
        <taxon>Ferruginibacter</taxon>
    </lineage>
</organism>
<keyword evidence="19" id="KW-0812">Transmembrane</keyword>
<comment type="catalytic activity">
    <reaction evidence="17">
        <text>[GlcNAc-(1-&gt;4)-Mur2Ac(oyl-L-Ala-gamma-D-Glu-L-Lys-D-Ala-D-Ala)](n)-di-trans,octa-cis-undecaprenyl diphosphate + beta-D-GlcNAc-(1-&gt;4)-Mur2Ac(oyl-L-Ala-gamma-D-Glu-L-Lys-D-Ala-D-Ala)-di-trans,octa-cis-undecaprenyl diphosphate = [GlcNAc-(1-&gt;4)-Mur2Ac(oyl-L-Ala-gamma-D-Glu-L-Lys-D-Ala-D-Ala)](n+1)-di-trans,octa-cis-undecaprenyl diphosphate + di-trans,octa-cis-undecaprenyl diphosphate + H(+)</text>
        <dbReference type="Rhea" id="RHEA:23708"/>
        <dbReference type="Rhea" id="RHEA-COMP:9602"/>
        <dbReference type="Rhea" id="RHEA-COMP:9603"/>
        <dbReference type="ChEBI" id="CHEBI:15378"/>
        <dbReference type="ChEBI" id="CHEBI:58405"/>
        <dbReference type="ChEBI" id="CHEBI:60033"/>
        <dbReference type="ChEBI" id="CHEBI:78435"/>
        <dbReference type="EC" id="2.4.99.28"/>
    </reaction>
</comment>
<keyword evidence="9" id="KW-0808">Transferase</keyword>
<keyword evidence="11" id="KW-0133">Cell shape</keyword>
<dbReference type="EMBL" id="JBHSCZ010000005">
    <property type="protein sequence ID" value="MFC4263880.1"/>
    <property type="molecule type" value="Genomic_DNA"/>
</dbReference>
<evidence type="ECO:0000313" key="23">
    <source>
        <dbReference type="Proteomes" id="UP001595907"/>
    </source>
</evidence>
<evidence type="ECO:0000256" key="14">
    <source>
        <dbReference type="ARBA" id="ARBA00023268"/>
    </source>
</evidence>
<dbReference type="Pfam" id="PF00912">
    <property type="entry name" value="Transgly"/>
    <property type="match status" value="1"/>
</dbReference>
<comment type="catalytic activity">
    <reaction evidence="16">
        <text>Preferential cleavage: (Ac)2-L-Lys-D-Ala-|-D-Ala. Also transpeptidation of peptidyl-alanyl moieties that are N-acyl substituents of D-alanine.</text>
        <dbReference type="EC" id="3.4.16.4"/>
    </reaction>
</comment>
<keyword evidence="23" id="KW-1185">Reference proteome</keyword>
<dbReference type="RefSeq" id="WP_379710994.1">
    <property type="nucleotide sequence ID" value="NZ_JBHSCZ010000005.1"/>
</dbReference>
<keyword evidence="15" id="KW-0961">Cell wall biogenesis/degradation</keyword>
<keyword evidence="6" id="KW-0121">Carboxypeptidase</keyword>
<keyword evidence="12" id="KW-0573">Peptidoglycan synthesis</keyword>
<feature type="region of interest" description="Disordered" evidence="18">
    <location>
        <begin position="717"/>
        <end position="781"/>
    </location>
</feature>
<feature type="domain" description="Glycosyl transferase family 51" evidence="21">
    <location>
        <begin position="56"/>
        <end position="228"/>
    </location>
</feature>
<keyword evidence="10" id="KW-0378">Hydrolase</keyword>
<dbReference type="InterPro" id="IPR001460">
    <property type="entry name" value="PCN-bd_Tpept"/>
</dbReference>
<evidence type="ECO:0000256" key="7">
    <source>
        <dbReference type="ARBA" id="ARBA00022670"/>
    </source>
</evidence>
<comment type="similarity">
    <text evidence="3">In the C-terminal section; belongs to the transpeptidase family.</text>
</comment>
<dbReference type="InterPro" id="IPR001264">
    <property type="entry name" value="Glyco_trans_51"/>
</dbReference>
<evidence type="ECO:0000256" key="19">
    <source>
        <dbReference type="SAM" id="Phobius"/>
    </source>
</evidence>
<dbReference type="InterPro" id="IPR050396">
    <property type="entry name" value="Glycosyltr_51/Transpeptidase"/>
</dbReference>
<comment type="similarity">
    <text evidence="4">In the N-terminal section; belongs to the glycosyltransferase 51 family.</text>
</comment>
<evidence type="ECO:0000256" key="12">
    <source>
        <dbReference type="ARBA" id="ARBA00022984"/>
    </source>
</evidence>
<keyword evidence="5" id="KW-1003">Cell membrane</keyword>